<keyword evidence="2" id="KW-1185">Reference proteome</keyword>
<evidence type="ECO:0000313" key="2">
    <source>
        <dbReference type="Proteomes" id="UP000326396"/>
    </source>
</evidence>
<evidence type="ECO:0000313" key="1">
    <source>
        <dbReference type="EMBL" id="KAD3337910.1"/>
    </source>
</evidence>
<proteinExistence type="predicted"/>
<reference evidence="1 2" key="1">
    <citation type="submission" date="2019-05" db="EMBL/GenBank/DDBJ databases">
        <title>Mikania micrantha, genome provides insights into the molecular mechanism of rapid growth.</title>
        <authorList>
            <person name="Liu B."/>
        </authorList>
    </citation>
    <scope>NUCLEOTIDE SEQUENCE [LARGE SCALE GENOMIC DNA]</scope>
    <source>
        <strain evidence="1">NLD-2019</strain>
        <tissue evidence="1">Leaf</tissue>
    </source>
</reference>
<dbReference type="Proteomes" id="UP000326396">
    <property type="component" value="Linkage Group LG6"/>
</dbReference>
<name>A0A5N6MBH0_9ASTR</name>
<dbReference type="EMBL" id="SZYD01000016">
    <property type="protein sequence ID" value="KAD3337910.1"/>
    <property type="molecule type" value="Genomic_DNA"/>
</dbReference>
<protein>
    <recommendedName>
        <fullName evidence="3">Zinc finger, CCHC-type</fullName>
    </recommendedName>
</protein>
<comment type="caution">
    <text evidence="1">The sequence shown here is derived from an EMBL/GenBank/DDBJ whole genome shotgun (WGS) entry which is preliminary data.</text>
</comment>
<sequence>MVTKYNGLEATLDDVTLFEEAIGRLKAYEDKLKLRQGNGRSESRNEWISSLNDRGLNNENSGVYGARNGLETRKLRRKQALKDSGGSRLRWTSRLLCWDYLSTEL</sequence>
<dbReference type="AlphaFoldDB" id="A0A5N6MBH0"/>
<accession>A0A5N6MBH0</accession>
<organism evidence="1 2">
    <name type="scientific">Mikania micrantha</name>
    <name type="common">bitter vine</name>
    <dbReference type="NCBI Taxonomy" id="192012"/>
    <lineage>
        <taxon>Eukaryota</taxon>
        <taxon>Viridiplantae</taxon>
        <taxon>Streptophyta</taxon>
        <taxon>Embryophyta</taxon>
        <taxon>Tracheophyta</taxon>
        <taxon>Spermatophyta</taxon>
        <taxon>Magnoliopsida</taxon>
        <taxon>eudicotyledons</taxon>
        <taxon>Gunneridae</taxon>
        <taxon>Pentapetalae</taxon>
        <taxon>asterids</taxon>
        <taxon>campanulids</taxon>
        <taxon>Asterales</taxon>
        <taxon>Asteraceae</taxon>
        <taxon>Asteroideae</taxon>
        <taxon>Heliantheae alliance</taxon>
        <taxon>Eupatorieae</taxon>
        <taxon>Mikania</taxon>
    </lineage>
</organism>
<gene>
    <name evidence="1" type="ORF">E3N88_33431</name>
</gene>
<evidence type="ECO:0008006" key="3">
    <source>
        <dbReference type="Google" id="ProtNLM"/>
    </source>
</evidence>